<evidence type="ECO:0008006" key="3">
    <source>
        <dbReference type="Google" id="ProtNLM"/>
    </source>
</evidence>
<dbReference type="InterPro" id="IPR019660">
    <property type="entry name" value="Put_sensory_transdc_reg_YbjN"/>
</dbReference>
<sequence>MYQNSIQLMQSMREAGIEHRSDTPLDDENLIDTIRVGWSGASLPATVILFRVNDRGAHLEVEELGRVAPGLRAQALELVNALNGSYRWITFVVEDDGRIACSSDVFMVPEVAGLFGIAAMGRMFDTLDEVYPRLLRVLA</sequence>
<evidence type="ECO:0000313" key="1">
    <source>
        <dbReference type="EMBL" id="RGL10130.1"/>
    </source>
</evidence>
<accession>A0A3E4QSH0</accession>
<protein>
    <recommendedName>
        <fullName evidence="3">YbjN domain-containing protein</fullName>
    </recommendedName>
</protein>
<gene>
    <name evidence="1" type="ORF">DXC81_05965</name>
</gene>
<dbReference type="Pfam" id="PF10722">
    <property type="entry name" value="YbjN"/>
    <property type="match status" value="1"/>
</dbReference>
<proteinExistence type="predicted"/>
<evidence type="ECO:0000313" key="2">
    <source>
        <dbReference type="Proteomes" id="UP000260943"/>
    </source>
</evidence>
<comment type="caution">
    <text evidence="1">The sequence shown here is derived from an EMBL/GenBank/DDBJ whole genome shotgun (WGS) entry which is preliminary data.</text>
</comment>
<dbReference type="EMBL" id="QSRJ01000006">
    <property type="protein sequence ID" value="RGL10130.1"/>
    <property type="molecule type" value="Genomic_DNA"/>
</dbReference>
<dbReference type="Proteomes" id="UP000260943">
    <property type="component" value="Unassembled WGS sequence"/>
</dbReference>
<organism evidence="1 2">
    <name type="scientific">Collinsella tanakaei</name>
    <dbReference type="NCBI Taxonomy" id="626935"/>
    <lineage>
        <taxon>Bacteria</taxon>
        <taxon>Bacillati</taxon>
        <taxon>Actinomycetota</taxon>
        <taxon>Coriobacteriia</taxon>
        <taxon>Coriobacteriales</taxon>
        <taxon>Coriobacteriaceae</taxon>
        <taxon>Collinsella</taxon>
    </lineage>
</organism>
<dbReference type="AlphaFoldDB" id="A0A3E4QSH0"/>
<dbReference type="RefSeq" id="WP_009141435.1">
    <property type="nucleotide sequence ID" value="NZ_CABKQG010000004.1"/>
</dbReference>
<dbReference type="GeneID" id="62759110"/>
<name>A0A3E4QSH0_9ACTN</name>
<reference evidence="1 2" key="1">
    <citation type="submission" date="2018-08" db="EMBL/GenBank/DDBJ databases">
        <title>A genome reference for cultivated species of the human gut microbiota.</title>
        <authorList>
            <person name="Zou Y."/>
            <person name="Xue W."/>
            <person name="Luo G."/>
        </authorList>
    </citation>
    <scope>NUCLEOTIDE SEQUENCE [LARGE SCALE GENOMIC DNA]</scope>
    <source>
        <strain evidence="1 2">TF08-14</strain>
    </source>
</reference>